<evidence type="ECO:0000259" key="1">
    <source>
        <dbReference type="Pfam" id="PF13456"/>
    </source>
</evidence>
<sequence length="460" mass="53200">MCMDYRDLDKANPKDNFPLPHIDTLVDNTTCHSLFSFMDGFSEYNQIKMHPEDMENTTFLTMWGTFCYKVTVFRLKNAGAIYQRAIERASESLEETIFEVEKILAKAESSKMHFRGHSVRKGSRLPLDKVKAIQKLPPPRTQNEVWGFLGKLNYISRFISQLTEKCNPIFRLLHRMRDKIFANREAVLRLSLDYPEAETVHVVPFDLAHLENETSKKIVNGSAIADFLASRALEDYEPLNFNFPNEDLMYVATIEEGVPREYPWKLNFDGTLNGMGNEIRAVLVSPNGDHYPSTSKLDFDFTNNMVEYEARIMGIRAAIELKIKVLEVYGDSALVIYQLRDSKLINYRKLVLDLIKEFDDITFCYLLLEENQMADALATLSPSSEKNHEYPEQAIENDKKTLRRLTNKYVLDWEILYKRRKDQVLLRCVNNVEAEKILEEVHEGACGTHANGFTMAKQIM</sequence>
<dbReference type="Gene3D" id="3.10.10.10">
    <property type="entry name" value="HIV Type 1 Reverse Transcriptase, subunit A, domain 1"/>
    <property type="match status" value="1"/>
</dbReference>
<dbReference type="SUPFAM" id="SSF53098">
    <property type="entry name" value="Ribonuclease H-like"/>
    <property type="match status" value="1"/>
</dbReference>
<comment type="caution">
    <text evidence="2">The sequence shown here is derived from an EMBL/GenBank/DDBJ whole genome shotgun (WGS) entry which is preliminary data.</text>
</comment>
<dbReference type="GO" id="GO:0004523">
    <property type="term" value="F:RNA-DNA hybrid ribonuclease activity"/>
    <property type="evidence" value="ECO:0007669"/>
    <property type="project" value="InterPro"/>
</dbReference>
<dbReference type="OrthoDB" id="2139127at2759"/>
<evidence type="ECO:0000313" key="2">
    <source>
        <dbReference type="EMBL" id="KAA3470659.1"/>
    </source>
</evidence>
<dbReference type="GO" id="GO:0003964">
    <property type="term" value="F:RNA-directed DNA polymerase activity"/>
    <property type="evidence" value="ECO:0007669"/>
    <property type="project" value="UniProtKB-KW"/>
</dbReference>
<keyword evidence="2" id="KW-0548">Nucleotidyltransferase</keyword>
<dbReference type="Proteomes" id="UP000325315">
    <property type="component" value="Unassembled WGS sequence"/>
</dbReference>
<dbReference type="PANTHER" id="PTHR48475:SF1">
    <property type="entry name" value="RNASE H TYPE-1 DOMAIN-CONTAINING PROTEIN"/>
    <property type="match status" value="1"/>
</dbReference>
<keyword evidence="3" id="KW-1185">Reference proteome</keyword>
<dbReference type="InterPro" id="IPR002156">
    <property type="entry name" value="RNaseH_domain"/>
</dbReference>
<reference evidence="3" key="1">
    <citation type="journal article" date="2019" name="Plant Biotechnol. J.">
        <title>Genome sequencing of the Australian wild diploid species Gossypium australe highlights disease resistance and delayed gland morphogenesis.</title>
        <authorList>
            <person name="Cai Y."/>
            <person name="Cai X."/>
            <person name="Wang Q."/>
            <person name="Wang P."/>
            <person name="Zhang Y."/>
            <person name="Cai C."/>
            <person name="Xu Y."/>
            <person name="Wang K."/>
            <person name="Zhou Z."/>
            <person name="Wang C."/>
            <person name="Geng S."/>
            <person name="Li B."/>
            <person name="Dong Q."/>
            <person name="Hou Y."/>
            <person name="Wang H."/>
            <person name="Ai P."/>
            <person name="Liu Z."/>
            <person name="Yi F."/>
            <person name="Sun M."/>
            <person name="An G."/>
            <person name="Cheng J."/>
            <person name="Zhang Y."/>
            <person name="Shi Q."/>
            <person name="Xie Y."/>
            <person name="Shi X."/>
            <person name="Chang Y."/>
            <person name="Huang F."/>
            <person name="Chen Y."/>
            <person name="Hong S."/>
            <person name="Mi L."/>
            <person name="Sun Q."/>
            <person name="Zhang L."/>
            <person name="Zhou B."/>
            <person name="Peng R."/>
            <person name="Zhang X."/>
            <person name="Liu F."/>
        </authorList>
    </citation>
    <scope>NUCLEOTIDE SEQUENCE [LARGE SCALE GENOMIC DNA]</scope>
    <source>
        <strain evidence="3">cv. PA1801</strain>
    </source>
</reference>
<dbReference type="GO" id="GO:0003676">
    <property type="term" value="F:nucleic acid binding"/>
    <property type="evidence" value="ECO:0007669"/>
    <property type="project" value="InterPro"/>
</dbReference>
<dbReference type="InterPro" id="IPR036397">
    <property type="entry name" value="RNaseH_sf"/>
</dbReference>
<feature type="domain" description="RNase H type-1" evidence="1">
    <location>
        <begin position="267"/>
        <end position="379"/>
    </location>
</feature>
<proteinExistence type="predicted"/>
<dbReference type="InterPro" id="IPR043128">
    <property type="entry name" value="Rev_trsase/Diguanyl_cyclase"/>
</dbReference>
<organism evidence="2 3">
    <name type="scientific">Gossypium australe</name>
    <dbReference type="NCBI Taxonomy" id="47621"/>
    <lineage>
        <taxon>Eukaryota</taxon>
        <taxon>Viridiplantae</taxon>
        <taxon>Streptophyta</taxon>
        <taxon>Embryophyta</taxon>
        <taxon>Tracheophyta</taxon>
        <taxon>Spermatophyta</taxon>
        <taxon>Magnoliopsida</taxon>
        <taxon>eudicotyledons</taxon>
        <taxon>Gunneridae</taxon>
        <taxon>Pentapetalae</taxon>
        <taxon>rosids</taxon>
        <taxon>malvids</taxon>
        <taxon>Malvales</taxon>
        <taxon>Malvaceae</taxon>
        <taxon>Malvoideae</taxon>
        <taxon>Gossypium</taxon>
    </lineage>
</organism>
<dbReference type="PANTHER" id="PTHR48475">
    <property type="entry name" value="RIBONUCLEASE H"/>
    <property type="match status" value="1"/>
</dbReference>
<dbReference type="SUPFAM" id="SSF56672">
    <property type="entry name" value="DNA/RNA polymerases"/>
    <property type="match status" value="1"/>
</dbReference>
<dbReference type="EMBL" id="SMMG02000006">
    <property type="protein sequence ID" value="KAA3470659.1"/>
    <property type="molecule type" value="Genomic_DNA"/>
</dbReference>
<dbReference type="InterPro" id="IPR012337">
    <property type="entry name" value="RNaseH-like_sf"/>
</dbReference>
<keyword evidence="2" id="KW-0808">Transferase</keyword>
<dbReference type="InterPro" id="IPR043502">
    <property type="entry name" value="DNA/RNA_pol_sf"/>
</dbReference>
<dbReference type="CDD" id="cd09279">
    <property type="entry name" value="RNase_HI_like"/>
    <property type="match status" value="1"/>
</dbReference>
<gene>
    <name evidence="2" type="ORF">EPI10_016348</name>
</gene>
<dbReference type="CDD" id="cd01647">
    <property type="entry name" value="RT_LTR"/>
    <property type="match status" value="1"/>
</dbReference>
<keyword evidence="2" id="KW-0695">RNA-directed DNA polymerase</keyword>
<protein>
    <submittedName>
        <fullName evidence="2">Reverse transcriptase</fullName>
    </submittedName>
</protein>
<dbReference type="Pfam" id="PF13456">
    <property type="entry name" value="RVT_3"/>
    <property type="match status" value="1"/>
</dbReference>
<evidence type="ECO:0000313" key="3">
    <source>
        <dbReference type="Proteomes" id="UP000325315"/>
    </source>
</evidence>
<dbReference type="AlphaFoldDB" id="A0A5B6VMX5"/>
<name>A0A5B6VMX5_9ROSI</name>
<dbReference type="Gene3D" id="3.30.420.10">
    <property type="entry name" value="Ribonuclease H-like superfamily/Ribonuclease H"/>
    <property type="match status" value="1"/>
</dbReference>
<accession>A0A5B6VMX5</accession>
<dbReference type="Gene3D" id="3.30.70.270">
    <property type="match status" value="2"/>
</dbReference>